<evidence type="ECO:0000256" key="4">
    <source>
        <dbReference type="ARBA" id="ARBA00030238"/>
    </source>
</evidence>
<dbReference type="RefSeq" id="WP_179561721.1">
    <property type="nucleotide sequence ID" value="NZ_BAABBJ010000007.1"/>
</dbReference>
<comment type="catalytic activity">
    <reaction evidence="1">
        <text>Endohydrolysis of (1-&gt;4)-alpha-D-glucosidic linkages in polysaccharides containing three or more (1-&gt;4)-alpha-linked D-glucose units.</text>
        <dbReference type="EC" id="3.2.1.1"/>
    </reaction>
</comment>
<evidence type="ECO:0000313" key="6">
    <source>
        <dbReference type="EMBL" id="GEP69399.1"/>
    </source>
</evidence>
<dbReference type="EMBL" id="BKAL01000007">
    <property type="protein sequence ID" value="GEP69399.1"/>
    <property type="molecule type" value="Genomic_DNA"/>
</dbReference>
<dbReference type="EC" id="3.2.1.1" evidence="2"/>
<dbReference type="PANTHER" id="PTHR23303:SF15">
    <property type="entry name" value="COLOSSIN-A"/>
    <property type="match status" value="1"/>
</dbReference>
<dbReference type="SUPFAM" id="SSF49478">
    <property type="entry name" value="Cna protein B-type domain"/>
    <property type="match status" value="1"/>
</dbReference>
<dbReference type="PANTHER" id="PTHR23303">
    <property type="entry name" value="CARBOXYPEPTIDASE REGULATORY REGION-CONTAINING"/>
    <property type="match status" value="1"/>
</dbReference>
<dbReference type="AlphaFoldDB" id="A0A512PDW0"/>
<accession>A0A512PDW0</accession>
<protein>
    <recommendedName>
        <fullName evidence="2">alpha-amylase</fullName>
        <ecNumber evidence="2">3.2.1.1</ecNumber>
    </recommendedName>
    <alternativeName>
        <fullName evidence="4">1,4-alpha-D-glucan glucanohydrolase</fullName>
    </alternativeName>
</protein>
<evidence type="ECO:0000256" key="1">
    <source>
        <dbReference type="ARBA" id="ARBA00000548"/>
    </source>
</evidence>
<evidence type="ECO:0000256" key="5">
    <source>
        <dbReference type="SAM" id="SignalP"/>
    </source>
</evidence>
<gene>
    <name evidence="6" type="ORF">CSO01_21140</name>
</gene>
<keyword evidence="3 5" id="KW-0732">Signal</keyword>
<evidence type="ECO:0000313" key="7">
    <source>
        <dbReference type="Proteomes" id="UP000321798"/>
    </source>
</evidence>
<feature type="signal peptide" evidence="5">
    <location>
        <begin position="1"/>
        <end position="25"/>
    </location>
</feature>
<name>A0A512PDW0_9CELL</name>
<feature type="chain" id="PRO_5022195862" description="alpha-amylase" evidence="5">
    <location>
        <begin position="26"/>
        <end position="570"/>
    </location>
</feature>
<evidence type="ECO:0000256" key="2">
    <source>
        <dbReference type="ARBA" id="ARBA00012595"/>
    </source>
</evidence>
<comment type="caution">
    <text evidence="6">The sequence shown here is derived from an EMBL/GenBank/DDBJ whole genome shotgun (WGS) entry which is preliminary data.</text>
</comment>
<dbReference type="InterPro" id="IPR051417">
    <property type="entry name" value="SDr/BOS_complex"/>
</dbReference>
<evidence type="ECO:0000256" key="3">
    <source>
        <dbReference type="ARBA" id="ARBA00022729"/>
    </source>
</evidence>
<dbReference type="InterPro" id="IPR013784">
    <property type="entry name" value="Carb-bd-like_fold"/>
</dbReference>
<dbReference type="Pfam" id="PF13620">
    <property type="entry name" value="CarboxypepD_reg"/>
    <property type="match status" value="3"/>
</dbReference>
<organism evidence="6 7">
    <name type="scientific">Cellulomonas soli</name>
    <dbReference type="NCBI Taxonomy" id="931535"/>
    <lineage>
        <taxon>Bacteria</taxon>
        <taxon>Bacillati</taxon>
        <taxon>Actinomycetota</taxon>
        <taxon>Actinomycetes</taxon>
        <taxon>Micrococcales</taxon>
        <taxon>Cellulomonadaceae</taxon>
        <taxon>Cellulomonas</taxon>
    </lineage>
</organism>
<dbReference type="GO" id="GO:0005975">
    <property type="term" value="P:carbohydrate metabolic process"/>
    <property type="evidence" value="ECO:0007669"/>
    <property type="project" value="UniProtKB-ARBA"/>
</dbReference>
<dbReference type="InterPro" id="IPR013783">
    <property type="entry name" value="Ig-like_fold"/>
</dbReference>
<dbReference type="Gene3D" id="2.60.40.10">
    <property type="entry name" value="Immunoglobulins"/>
    <property type="match status" value="2"/>
</dbReference>
<dbReference type="SUPFAM" id="SSF49452">
    <property type="entry name" value="Starch-binding domain-like"/>
    <property type="match status" value="4"/>
</dbReference>
<reference evidence="6 7" key="1">
    <citation type="submission" date="2019-07" db="EMBL/GenBank/DDBJ databases">
        <title>Whole genome shotgun sequence of Cellulomonas soli NBRC 109434.</title>
        <authorList>
            <person name="Hosoyama A."/>
            <person name="Uohara A."/>
            <person name="Ohji S."/>
            <person name="Ichikawa N."/>
        </authorList>
    </citation>
    <scope>NUCLEOTIDE SEQUENCE [LARGE SCALE GENOMIC DNA]</scope>
    <source>
        <strain evidence="6 7">NBRC 109434</strain>
    </source>
</reference>
<sequence length="570" mass="57307">MVRLTAVVGAFCLLVTAAAGSPARADERHASAADGGKVVGRVTDTARRPVVGARVEVLEVLDPDGETRLVASATTGKDGRYTATAVSAGTYRVHVIPREGTGLAAQYQPAAPSVLEGDDVTVRAGRTTRGVDVALRPESQISGVVRDANGDAVPGIQVTADLFVDGIGVWISTGTTTTTASGGYTLRGLPAGIYRIGFESLATPSPFVVQYYPGVGTTWQATGIAVAVGKSVTHIDATLAAPAQISGAVTNESGAAIPGTRVTAYAMDGANYSLVSETLTADDGSYVLGGLAPGGYRVSFSAPASYTTFYPGVDTLADASTLTVEGGGRLAGIDARFVLGGWADPDDPVTGGILRGTVSSDGGAPVVGVDVTAFQLVDSEWGSLWYYAGSGVTGLDGSYEVAGVADGTYRLGFGDPAGTHLTTYYPSASDVGSATSVQVVDAAVVDGLDVRMSAAGVISGTVTVAGAGEVPPTAYVSVYRADEIDGSVSWSYVTATGLGTDGAYRIGALPSGTYRVGIDDYGTEPVYAPAFYPASADLFGAADVVVTAGSVSSGIDVVLTALAGGLVPSA</sequence>
<dbReference type="Gene3D" id="2.60.40.1120">
    <property type="entry name" value="Carboxypeptidase-like, regulatory domain"/>
    <property type="match status" value="2"/>
</dbReference>
<proteinExistence type="predicted"/>
<dbReference type="GO" id="GO:0030246">
    <property type="term" value="F:carbohydrate binding"/>
    <property type="evidence" value="ECO:0007669"/>
    <property type="project" value="InterPro"/>
</dbReference>
<dbReference type="Proteomes" id="UP000321798">
    <property type="component" value="Unassembled WGS sequence"/>
</dbReference>
<dbReference type="GO" id="GO:0004556">
    <property type="term" value="F:alpha-amylase activity"/>
    <property type="evidence" value="ECO:0007669"/>
    <property type="project" value="UniProtKB-EC"/>
</dbReference>
<keyword evidence="7" id="KW-1185">Reference proteome</keyword>